<keyword evidence="1" id="KW-0808">Transferase</keyword>
<accession>A0A392QNN7</accession>
<keyword evidence="1" id="KW-0695">RNA-directed DNA polymerase</keyword>
<keyword evidence="1" id="KW-0548">Nucleotidyltransferase</keyword>
<comment type="caution">
    <text evidence="1">The sequence shown here is derived from an EMBL/GenBank/DDBJ whole genome shotgun (WGS) entry which is preliminary data.</text>
</comment>
<dbReference type="EMBL" id="LXQA010146262">
    <property type="protein sequence ID" value="MCI25270.1"/>
    <property type="molecule type" value="Genomic_DNA"/>
</dbReference>
<evidence type="ECO:0000313" key="1">
    <source>
        <dbReference type="EMBL" id="MCI25270.1"/>
    </source>
</evidence>
<dbReference type="AlphaFoldDB" id="A0A392QNN7"/>
<feature type="non-terminal residue" evidence="1">
    <location>
        <position position="1"/>
    </location>
</feature>
<dbReference type="Proteomes" id="UP000265520">
    <property type="component" value="Unassembled WGS sequence"/>
</dbReference>
<proteinExistence type="predicted"/>
<sequence>VLPICISDTQAAIVPGRDILDNALTAFEVLHHMKCKTRGKEGLIALKLDVSKAFDRVKWSYLQMVMQMMGFFDTWIM</sequence>
<evidence type="ECO:0000313" key="2">
    <source>
        <dbReference type="Proteomes" id="UP000265520"/>
    </source>
</evidence>
<protein>
    <submittedName>
        <fullName evidence="1">RNA-directed DNA polymerase (Reverse transcriptase)</fullName>
    </submittedName>
</protein>
<reference evidence="1 2" key="1">
    <citation type="journal article" date="2018" name="Front. Plant Sci.">
        <title>Red Clover (Trifolium pratense) and Zigzag Clover (T. medium) - A Picture of Genomic Similarities and Differences.</title>
        <authorList>
            <person name="Dluhosova J."/>
            <person name="Istvanek J."/>
            <person name="Nedelnik J."/>
            <person name="Repkova J."/>
        </authorList>
    </citation>
    <scope>NUCLEOTIDE SEQUENCE [LARGE SCALE GENOMIC DNA]</scope>
    <source>
        <strain evidence="2">cv. 10/8</strain>
        <tissue evidence="1">Leaf</tissue>
    </source>
</reference>
<name>A0A392QNN7_9FABA</name>
<organism evidence="1 2">
    <name type="scientific">Trifolium medium</name>
    <dbReference type="NCBI Taxonomy" id="97028"/>
    <lineage>
        <taxon>Eukaryota</taxon>
        <taxon>Viridiplantae</taxon>
        <taxon>Streptophyta</taxon>
        <taxon>Embryophyta</taxon>
        <taxon>Tracheophyta</taxon>
        <taxon>Spermatophyta</taxon>
        <taxon>Magnoliopsida</taxon>
        <taxon>eudicotyledons</taxon>
        <taxon>Gunneridae</taxon>
        <taxon>Pentapetalae</taxon>
        <taxon>rosids</taxon>
        <taxon>fabids</taxon>
        <taxon>Fabales</taxon>
        <taxon>Fabaceae</taxon>
        <taxon>Papilionoideae</taxon>
        <taxon>50 kb inversion clade</taxon>
        <taxon>NPAAA clade</taxon>
        <taxon>Hologalegina</taxon>
        <taxon>IRL clade</taxon>
        <taxon>Trifolieae</taxon>
        <taxon>Trifolium</taxon>
    </lineage>
</organism>
<dbReference type="GO" id="GO:0003964">
    <property type="term" value="F:RNA-directed DNA polymerase activity"/>
    <property type="evidence" value="ECO:0007669"/>
    <property type="project" value="UniProtKB-KW"/>
</dbReference>
<keyword evidence="2" id="KW-1185">Reference proteome</keyword>